<dbReference type="SUPFAM" id="SSF159800">
    <property type="entry name" value="PrpR receptor domain-like"/>
    <property type="match status" value="1"/>
</dbReference>
<keyword evidence="6" id="KW-0238">DNA-binding</keyword>
<dbReference type="InterPro" id="IPR025943">
    <property type="entry name" value="Sigma_54_int_dom_ATP-bd_2"/>
</dbReference>
<dbReference type="Pfam" id="PF02954">
    <property type="entry name" value="HTH_8"/>
    <property type="match status" value="1"/>
</dbReference>
<evidence type="ECO:0000313" key="7">
    <source>
        <dbReference type="Proteomes" id="UP000198718"/>
    </source>
</evidence>
<dbReference type="AlphaFoldDB" id="A0A1G9GE26"/>
<dbReference type="OrthoDB" id="9803970at2"/>
<keyword evidence="1" id="KW-0547">Nucleotide-binding</keyword>
<dbReference type="SUPFAM" id="SSF52540">
    <property type="entry name" value="P-loop containing nucleoside triphosphate hydrolases"/>
    <property type="match status" value="1"/>
</dbReference>
<dbReference type="InterPro" id="IPR027417">
    <property type="entry name" value="P-loop_NTPase"/>
</dbReference>
<dbReference type="Proteomes" id="UP000198718">
    <property type="component" value="Unassembled WGS sequence"/>
</dbReference>
<dbReference type="PROSITE" id="PS00676">
    <property type="entry name" value="SIGMA54_INTERACT_2"/>
    <property type="match status" value="1"/>
</dbReference>
<name>A0A1G9GE26_9FIRM</name>
<evidence type="ECO:0000256" key="2">
    <source>
        <dbReference type="ARBA" id="ARBA00022840"/>
    </source>
</evidence>
<dbReference type="GO" id="GO:0005524">
    <property type="term" value="F:ATP binding"/>
    <property type="evidence" value="ECO:0007669"/>
    <property type="project" value="UniProtKB-KW"/>
</dbReference>
<feature type="domain" description="Sigma-54 factor interaction" evidence="5">
    <location>
        <begin position="328"/>
        <end position="553"/>
    </location>
</feature>
<dbReference type="InterPro" id="IPR002197">
    <property type="entry name" value="HTH_Fis"/>
</dbReference>
<reference evidence="6 7" key="1">
    <citation type="submission" date="2016-10" db="EMBL/GenBank/DDBJ databases">
        <authorList>
            <person name="de Groot N.N."/>
        </authorList>
    </citation>
    <scope>NUCLEOTIDE SEQUENCE [LARGE SCALE GENOMIC DNA]</scope>
    <source>
        <strain evidence="6 7">DSM 18346</strain>
    </source>
</reference>
<dbReference type="RefSeq" id="WP_090553924.1">
    <property type="nucleotide sequence ID" value="NZ_FNFP01000006.1"/>
</dbReference>
<dbReference type="FunFam" id="3.40.50.300:FF:000006">
    <property type="entry name" value="DNA-binding transcriptional regulator NtrC"/>
    <property type="match status" value="1"/>
</dbReference>
<evidence type="ECO:0000256" key="4">
    <source>
        <dbReference type="ARBA" id="ARBA00023163"/>
    </source>
</evidence>
<evidence type="ECO:0000256" key="3">
    <source>
        <dbReference type="ARBA" id="ARBA00023015"/>
    </source>
</evidence>
<dbReference type="SMART" id="SM00382">
    <property type="entry name" value="AAA"/>
    <property type="match status" value="1"/>
</dbReference>
<dbReference type="PANTHER" id="PTHR32071">
    <property type="entry name" value="TRANSCRIPTIONAL REGULATORY PROTEIN"/>
    <property type="match status" value="1"/>
</dbReference>
<dbReference type="InterPro" id="IPR003593">
    <property type="entry name" value="AAA+_ATPase"/>
</dbReference>
<dbReference type="InterPro" id="IPR058031">
    <property type="entry name" value="AAA_lid_NorR"/>
</dbReference>
<dbReference type="PANTHER" id="PTHR32071:SF57">
    <property type="entry name" value="C4-DICARBOXYLATE TRANSPORT TRANSCRIPTIONAL REGULATORY PROTEIN DCTD"/>
    <property type="match status" value="1"/>
</dbReference>
<dbReference type="GO" id="GO:0000156">
    <property type="term" value="F:phosphorelay response regulator activity"/>
    <property type="evidence" value="ECO:0007669"/>
    <property type="project" value="InterPro"/>
</dbReference>
<dbReference type="InterPro" id="IPR009057">
    <property type="entry name" value="Homeodomain-like_sf"/>
</dbReference>
<accession>A0A1G9GE26</accession>
<dbReference type="PRINTS" id="PR01590">
    <property type="entry name" value="HTHFIS"/>
</dbReference>
<dbReference type="Pfam" id="PF06506">
    <property type="entry name" value="PrpR_N"/>
    <property type="match status" value="1"/>
</dbReference>
<sequence length="642" mass="73194">MIKIALVVPQKNFIEIAFDTFEKHNLTYCSSYKEDYMLNEIVVTENNVKNISIDADVIITRGLLAEILKKIQTDIPIIEINVPSSDLLTTLLDCKAKYGNKRVAIILAKNMIVGANEISKIIDLHVNTYVLQDTWNGKELVDKAVEDGCEIIIGGLNTCKYAKKINIPNMNIKTNTEAFWQCLTEAKRAAYISRYEQEKNQIFKTVLDYSHEGIISIDANQRITSINNCARNILKISSMPIIGKHITDTSIALNLKNVLITNEEYFNEIINYNNTLLNINKALIYVRDTLTGAVLTFKEINDIQDLEQNIRKKIYNRGHFAKATFEDIICESKIMKDLIATAKKYSKANSNILLIGDSGTGKEIFAQSIHNYSNRKKGPFVAINCASLSESLLESELFGYVEGAFTGSLKGGKLGFFELAHKGTIFLDEIAEIPLRLQAKLLRALQEREITKIGDDRTIPIDIRVIAATNKDLRTLVKNGEFRDDLYYRLDVLQIPLPSLNSRREDIPKLINYYLSKNYPSIKISDDSLKHLVSFDWKGNIRQLFNICERLCVYVDNNIIREMDTRYILELEEVRFQNSNPQKLSFVSKTEAQSNGLNITDLDETKKIRAALLEAKYNRKIAAKLLNIDRTTLWRKIKKYGL</sequence>
<dbReference type="Pfam" id="PF25601">
    <property type="entry name" value="AAA_lid_14"/>
    <property type="match status" value="1"/>
</dbReference>
<organism evidence="6 7">
    <name type="scientific">Natronincola ferrireducens</name>
    <dbReference type="NCBI Taxonomy" id="393762"/>
    <lineage>
        <taxon>Bacteria</taxon>
        <taxon>Bacillati</taxon>
        <taxon>Bacillota</taxon>
        <taxon>Clostridia</taxon>
        <taxon>Peptostreptococcales</taxon>
        <taxon>Natronincolaceae</taxon>
        <taxon>Natronincola</taxon>
    </lineage>
</organism>
<dbReference type="STRING" id="393762.SAMN05660472_02394"/>
<dbReference type="InterPro" id="IPR025662">
    <property type="entry name" value="Sigma_54_int_dom_ATP-bd_1"/>
</dbReference>
<evidence type="ECO:0000259" key="5">
    <source>
        <dbReference type="PROSITE" id="PS50045"/>
    </source>
</evidence>
<dbReference type="PROSITE" id="PS50045">
    <property type="entry name" value="SIGMA54_INTERACT_4"/>
    <property type="match status" value="1"/>
</dbReference>
<keyword evidence="7" id="KW-1185">Reference proteome</keyword>
<dbReference type="PROSITE" id="PS00675">
    <property type="entry name" value="SIGMA54_INTERACT_1"/>
    <property type="match status" value="1"/>
</dbReference>
<dbReference type="InterPro" id="IPR010524">
    <property type="entry name" value="Sig_transdc_resp-reg_PrpR_N"/>
</dbReference>
<dbReference type="EMBL" id="FNFP01000006">
    <property type="protein sequence ID" value="SDK98948.1"/>
    <property type="molecule type" value="Genomic_DNA"/>
</dbReference>
<keyword evidence="3" id="KW-0805">Transcription regulation</keyword>
<dbReference type="GO" id="GO:0043565">
    <property type="term" value="F:sequence-specific DNA binding"/>
    <property type="evidence" value="ECO:0007669"/>
    <property type="project" value="InterPro"/>
</dbReference>
<evidence type="ECO:0000313" key="6">
    <source>
        <dbReference type="EMBL" id="SDK98948.1"/>
    </source>
</evidence>
<dbReference type="SUPFAM" id="SSF55785">
    <property type="entry name" value="PYP-like sensor domain (PAS domain)"/>
    <property type="match status" value="1"/>
</dbReference>
<keyword evidence="2" id="KW-0067">ATP-binding</keyword>
<dbReference type="CDD" id="cd00009">
    <property type="entry name" value="AAA"/>
    <property type="match status" value="1"/>
</dbReference>
<dbReference type="Gene3D" id="3.40.50.2300">
    <property type="match status" value="1"/>
</dbReference>
<dbReference type="InterPro" id="IPR002078">
    <property type="entry name" value="Sigma_54_int"/>
</dbReference>
<dbReference type="Gene3D" id="3.40.50.300">
    <property type="entry name" value="P-loop containing nucleotide triphosphate hydrolases"/>
    <property type="match status" value="1"/>
</dbReference>
<dbReference type="Pfam" id="PF00158">
    <property type="entry name" value="Sigma54_activat"/>
    <property type="match status" value="1"/>
</dbReference>
<evidence type="ECO:0000256" key="1">
    <source>
        <dbReference type="ARBA" id="ARBA00022741"/>
    </source>
</evidence>
<proteinExistence type="predicted"/>
<dbReference type="Gene3D" id="3.30.450.20">
    <property type="entry name" value="PAS domain"/>
    <property type="match status" value="1"/>
</dbReference>
<dbReference type="Gene3D" id="1.10.8.60">
    <property type="match status" value="1"/>
</dbReference>
<protein>
    <submittedName>
        <fullName evidence="6">Transcriptional regulator containing PAS, AAA-type ATPase, and DNA-binding Fis domains</fullName>
    </submittedName>
</protein>
<keyword evidence="4" id="KW-0804">Transcription</keyword>
<dbReference type="Gene3D" id="1.10.10.60">
    <property type="entry name" value="Homeodomain-like"/>
    <property type="match status" value="1"/>
</dbReference>
<dbReference type="GO" id="GO:0006355">
    <property type="term" value="P:regulation of DNA-templated transcription"/>
    <property type="evidence" value="ECO:0007669"/>
    <property type="project" value="InterPro"/>
</dbReference>
<dbReference type="InterPro" id="IPR035965">
    <property type="entry name" value="PAS-like_dom_sf"/>
</dbReference>
<gene>
    <name evidence="6" type="ORF">SAMN05660472_02394</name>
</gene>
<dbReference type="SUPFAM" id="SSF46689">
    <property type="entry name" value="Homeodomain-like"/>
    <property type="match status" value="1"/>
</dbReference>